<evidence type="ECO:0000256" key="2">
    <source>
        <dbReference type="ARBA" id="ARBA00023125"/>
    </source>
</evidence>
<evidence type="ECO:0000256" key="3">
    <source>
        <dbReference type="ARBA" id="ARBA00023163"/>
    </source>
</evidence>
<dbReference type="InterPro" id="IPR009057">
    <property type="entry name" value="Homeodomain-like_sf"/>
</dbReference>
<evidence type="ECO:0000259" key="6">
    <source>
        <dbReference type="PROSITE" id="PS50110"/>
    </source>
</evidence>
<evidence type="ECO:0000256" key="4">
    <source>
        <dbReference type="PROSITE-ProRule" id="PRU00169"/>
    </source>
</evidence>
<dbReference type="EMBL" id="FONN01000025">
    <property type="protein sequence ID" value="SFF31482.1"/>
    <property type="molecule type" value="Genomic_DNA"/>
</dbReference>
<evidence type="ECO:0000313" key="7">
    <source>
        <dbReference type="EMBL" id="SFF31482.1"/>
    </source>
</evidence>
<dbReference type="GO" id="GO:0000160">
    <property type="term" value="P:phosphorelay signal transduction system"/>
    <property type="evidence" value="ECO:0007669"/>
    <property type="project" value="InterPro"/>
</dbReference>
<feature type="modified residue" description="4-aspartylphosphate" evidence="4">
    <location>
        <position position="57"/>
    </location>
</feature>
<protein>
    <submittedName>
        <fullName evidence="7">Two-component system, response regulator YesN</fullName>
    </submittedName>
</protein>
<feature type="domain" description="Response regulatory" evidence="6">
    <location>
        <begin position="5"/>
        <end position="125"/>
    </location>
</feature>
<dbReference type="InterPro" id="IPR020449">
    <property type="entry name" value="Tscrpt_reg_AraC-type_HTH"/>
</dbReference>
<dbReference type="Gene3D" id="1.10.10.60">
    <property type="entry name" value="Homeodomain-like"/>
    <property type="match status" value="2"/>
</dbReference>
<reference evidence="8" key="1">
    <citation type="submission" date="2016-10" db="EMBL/GenBank/DDBJ databases">
        <authorList>
            <person name="Varghese N."/>
            <person name="Submissions S."/>
        </authorList>
    </citation>
    <scope>NUCLEOTIDE SEQUENCE [LARGE SCALE GENOMIC DNA]</scope>
    <source>
        <strain evidence="8">CGMCC 1.10223</strain>
    </source>
</reference>
<dbReference type="GO" id="GO:0043565">
    <property type="term" value="F:sequence-specific DNA binding"/>
    <property type="evidence" value="ECO:0007669"/>
    <property type="project" value="InterPro"/>
</dbReference>
<proteinExistence type="predicted"/>
<keyword evidence="2" id="KW-0238">DNA-binding</keyword>
<dbReference type="Pfam" id="PF12833">
    <property type="entry name" value="HTH_18"/>
    <property type="match status" value="1"/>
</dbReference>
<evidence type="ECO:0000259" key="5">
    <source>
        <dbReference type="PROSITE" id="PS01124"/>
    </source>
</evidence>
<dbReference type="PROSITE" id="PS50110">
    <property type="entry name" value="RESPONSE_REGULATORY"/>
    <property type="match status" value="1"/>
</dbReference>
<dbReference type="RefSeq" id="WP_231594395.1">
    <property type="nucleotide sequence ID" value="NZ_FONN01000025.1"/>
</dbReference>
<dbReference type="InterPro" id="IPR011006">
    <property type="entry name" value="CheY-like_superfamily"/>
</dbReference>
<dbReference type="Gene3D" id="3.40.50.2300">
    <property type="match status" value="1"/>
</dbReference>
<dbReference type="Proteomes" id="UP000183410">
    <property type="component" value="Unassembled WGS sequence"/>
</dbReference>
<evidence type="ECO:0000256" key="1">
    <source>
        <dbReference type="ARBA" id="ARBA00023015"/>
    </source>
</evidence>
<keyword evidence="1" id="KW-0805">Transcription regulation</keyword>
<keyword evidence="4" id="KW-0597">Phosphoprotein</keyword>
<accession>A0A1I2HP57</accession>
<dbReference type="SMART" id="SM00448">
    <property type="entry name" value="REC"/>
    <property type="match status" value="1"/>
</dbReference>
<dbReference type="PROSITE" id="PS00041">
    <property type="entry name" value="HTH_ARAC_FAMILY_1"/>
    <property type="match status" value="1"/>
</dbReference>
<organism evidence="7 8">
    <name type="scientific">Paenibacillus algorifonticola</name>
    <dbReference type="NCBI Taxonomy" id="684063"/>
    <lineage>
        <taxon>Bacteria</taxon>
        <taxon>Bacillati</taxon>
        <taxon>Bacillota</taxon>
        <taxon>Bacilli</taxon>
        <taxon>Bacillales</taxon>
        <taxon>Paenibacillaceae</taxon>
        <taxon>Paenibacillus</taxon>
    </lineage>
</organism>
<dbReference type="AlphaFoldDB" id="A0A1I2HP57"/>
<keyword evidence="3" id="KW-0804">Transcription</keyword>
<dbReference type="Pfam" id="PF00072">
    <property type="entry name" value="Response_reg"/>
    <property type="match status" value="1"/>
</dbReference>
<dbReference type="SMART" id="SM00342">
    <property type="entry name" value="HTH_ARAC"/>
    <property type="match status" value="1"/>
</dbReference>
<dbReference type="PRINTS" id="PR00032">
    <property type="entry name" value="HTHARAC"/>
</dbReference>
<dbReference type="InterPro" id="IPR001789">
    <property type="entry name" value="Sig_transdc_resp-reg_receiver"/>
</dbReference>
<dbReference type="PROSITE" id="PS01124">
    <property type="entry name" value="HTH_ARAC_FAMILY_2"/>
    <property type="match status" value="1"/>
</dbReference>
<dbReference type="SUPFAM" id="SSF52172">
    <property type="entry name" value="CheY-like"/>
    <property type="match status" value="1"/>
</dbReference>
<keyword evidence="8" id="KW-1185">Reference proteome</keyword>
<dbReference type="InterPro" id="IPR018062">
    <property type="entry name" value="HTH_AraC-typ_CS"/>
</dbReference>
<name>A0A1I2HP57_9BACL</name>
<dbReference type="InterPro" id="IPR018060">
    <property type="entry name" value="HTH_AraC"/>
</dbReference>
<evidence type="ECO:0000313" key="8">
    <source>
        <dbReference type="Proteomes" id="UP000183410"/>
    </source>
</evidence>
<dbReference type="SUPFAM" id="SSF46689">
    <property type="entry name" value="Homeodomain-like"/>
    <property type="match status" value="2"/>
</dbReference>
<dbReference type="PANTHER" id="PTHR43280:SF30">
    <property type="entry name" value="MMSAB OPERON REGULATORY PROTEIN"/>
    <property type="match status" value="1"/>
</dbReference>
<gene>
    <name evidence="7" type="ORF">SAMN04487969_12523</name>
</gene>
<dbReference type="PANTHER" id="PTHR43280">
    <property type="entry name" value="ARAC-FAMILY TRANSCRIPTIONAL REGULATOR"/>
    <property type="match status" value="1"/>
</dbReference>
<sequence length="530" mass="61097">MTIKKLLIVDDEKNIRIGLKTMIEREFPDHYHIRLAIHGEDALAQYESEQADIVITDIRMPMMDGIELIKQVMKQPEEERKPVFIILSGYDEFTYAKAAIEYQVRDYILKPIRRDELFESLRKSESILQAQAELARKTAEGDKYREQIRMSRLKEWLSQDEQMHGQVEEVRRDLDIPFESITLPCHVAVLSYKAENGEALNRDELGPLARNLLGQLGGTVAASFVDSAGRLVLIGGRAAQFHELLRLTGGKELEGLRLGLSAEAAKFEDLRSCYKQAEEALHYSFLYPGSRLLQYQDIRAPQRRMHPMPDEDIRKLGNMLGTEREKELQALLKAIFRIEELPDVDIEYLRQVGKRINEQVLDEVFRLYGEASIDVLKLYRRVGSMDNFRSFHDYYRSLEHLLYSVNEYVRGIRSAYNEHAEISAAVAYMETNYARPLNMAVVSNYVGLNYSYFSEAFKAHTGESFVLYLKKLRIRKGKAMLENTSDKMQDIGSALGFESSKQFTRVFKELEGISPQEYRLKVRAAASLSE</sequence>
<feature type="domain" description="HTH araC/xylS-type" evidence="5">
    <location>
        <begin position="423"/>
        <end position="521"/>
    </location>
</feature>
<dbReference type="CDD" id="cd17536">
    <property type="entry name" value="REC_YesN-like"/>
    <property type="match status" value="1"/>
</dbReference>
<dbReference type="GO" id="GO:0003700">
    <property type="term" value="F:DNA-binding transcription factor activity"/>
    <property type="evidence" value="ECO:0007669"/>
    <property type="project" value="InterPro"/>
</dbReference>